<feature type="transmembrane region" description="Helical" evidence="10">
    <location>
        <begin position="164"/>
        <end position="183"/>
    </location>
</feature>
<name>A0A506Y1G7_9MICO</name>
<keyword evidence="10" id="KW-1133">Transmembrane helix</keyword>
<dbReference type="GO" id="GO:0016020">
    <property type="term" value="C:membrane"/>
    <property type="evidence" value="ECO:0007669"/>
    <property type="project" value="InterPro"/>
</dbReference>
<proteinExistence type="predicted"/>
<evidence type="ECO:0000256" key="5">
    <source>
        <dbReference type="ARBA" id="ARBA00022741"/>
    </source>
</evidence>
<organism evidence="12 13">
    <name type="scientific">Schumannella soli</name>
    <dbReference type="NCBI Taxonomy" id="2590779"/>
    <lineage>
        <taxon>Bacteria</taxon>
        <taxon>Bacillati</taxon>
        <taxon>Actinomycetota</taxon>
        <taxon>Actinomycetes</taxon>
        <taxon>Micrococcales</taxon>
        <taxon>Microbacteriaceae</taxon>
        <taxon>Schumannella</taxon>
    </lineage>
</organism>
<dbReference type="Pfam" id="PF07730">
    <property type="entry name" value="HisKA_3"/>
    <property type="match status" value="1"/>
</dbReference>
<evidence type="ECO:0000256" key="9">
    <source>
        <dbReference type="SAM" id="Coils"/>
    </source>
</evidence>
<keyword evidence="13" id="KW-1185">Reference proteome</keyword>
<evidence type="ECO:0000313" key="12">
    <source>
        <dbReference type="EMBL" id="TPW74788.1"/>
    </source>
</evidence>
<sequence length="429" mass="44555">MRPRRVCGPPVRGQRQDGAVTFSSRAADAIARANMPRSGGRSWLFSVIWGAVYALGLASMFASTHRAPWVWLACAVGVIGWILRALIPDTMSRRQLAAELGMIVVGGLVAFEANVLGGVPLAVGLVLVIGRLERPVRAGVVAFVLAVAALGAGLLLTSSESRDLGGVIVGSLAMLIISALVGVSRRQVNAAELRLRELAEQRRRAERLDDHARVARELHDVLAHGLGALVVQLDAVDALLESGRVDEAAARVRSSRTLAVDGLRDARRAVDALRSDETDAAPVSPEAATAALAELIEAHRALGGAVEARLATPPRALPASTATALRRILQEALSNARKHAAGQPVAVELRRVPGARPSMAAAPVAPADHGRLVLEVTNPLGAAGAAAGTGGGHGLAGMEERVSEIAGAELRTGVEGAGTRFMVRVEVPA</sequence>
<evidence type="ECO:0000256" key="8">
    <source>
        <dbReference type="ARBA" id="ARBA00023012"/>
    </source>
</evidence>
<dbReference type="GO" id="GO:0005524">
    <property type="term" value="F:ATP binding"/>
    <property type="evidence" value="ECO:0007669"/>
    <property type="project" value="UniProtKB-KW"/>
</dbReference>
<feature type="transmembrane region" description="Helical" evidence="10">
    <location>
        <begin position="42"/>
        <end position="62"/>
    </location>
</feature>
<dbReference type="GO" id="GO:0046983">
    <property type="term" value="F:protein dimerization activity"/>
    <property type="evidence" value="ECO:0007669"/>
    <property type="project" value="InterPro"/>
</dbReference>
<keyword evidence="4" id="KW-0808">Transferase</keyword>
<dbReference type="Proteomes" id="UP000316252">
    <property type="component" value="Unassembled WGS sequence"/>
</dbReference>
<feature type="transmembrane region" description="Helical" evidence="10">
    <location>
        <begin position="68"/>
        <end position="87"/>
    </location>
</feature>
<evidence type="ECO:0000256" key="6">
    <source>
        <dbReference type="ARBA" id="ARBA00022777"/>
    </source>
</evidence>
<feature type="domain" description="Signal transduction histidine kinase subgroup 3 dimerisation and phosphoacceptor" evidence="11">
    <location>
        <begin position="212"/>
        <end position="276"/>
    </location>
</feature>
<evidence type="ECO:0000256" key="7">
    <source>
        <dbReference type="ARBA" id="ARBA00022840"/>
    </source>
</evidence>
<accession>A0A506Y1G7</accession>
<comment type="caution">
    <text evidence="12">The sequence shown here is derived from an EMBL/GenBank/DDBJ whole genome shotgun (WGS) entry which is preliminary data.</text>
</comment>
<keyword evidence="7" id="KW-0067">ATP-binding</keyword>
<reference evidence="12 13" key="1">
    <citation type="submission" date="2019-06" db="EMBL/GenBank/DDBJ databases">
        <authorList>
            <person name="Li F."/>
        </authorList>
    </citation>
    <scope>NUCLEOTIDE SEQUENCE [LARGE SCALE GENOMIC DNA]</scope>
    <source>
        <strain evidence="12 13">10F1D-1</strain>
    </source>
</reference>
<evidence type="ECO:0000313" key="13">
    <source>
        <dbReference type="Proteomes" id="UP000316252"/>
    </source>
</evidence>
<keyword evidence="3" id="KW-0597">Phosphoprotein</keyword>
<dbReference type="InterPro" id="IPR050482">
    <property type="entry name" value="Sensor_HK_TwoCompSys"/>
</dbReference>
<comment type="catalytic activity">
    <reaction evidence="1">
        <text>ATP + protein L-histidine = ADP + protein N-phospho-L-histidine.</text>
        <dbReference type="EC" id="2.7.13.3"/>
    </reaction>
</comment>
<evidence type="ECO:0000256" key="3">
    <source>
        <dbReference type="ARBA" id="ARBA00022553"/>
    </source>
</evidence>
<evidence type="ECO:0000256" key="2">
    <source>
        <dbReference type="ARBA" id="ARBA00012438"/>
    </source>
</evidence>
<gene>
    <name evidence="12" type="ORF">FJ657_14540</name>
</gene>
<evidence type="ECO:0000259" key="11">
    <source>
        <dbReference type="Pfam" id="PF07730"/>
    </source>
</evidence>
<evidence type="ECO:0000256" key="1">
    <source>
        <dbReference type="ARBA" id="ARBA00000085"/>
    </source>
</evidence>
<dbReference type="GO" id="GO:0000155">
    <property type="term" value="F:phosphorelay sensor kinase activity"/>
    <property type="evidence" value="ECO:0007669"/>
    <property type="project" value="InterPro"/>
</dbReference>
<dbReference type="EC" id="2.7.13.3" evidence="2"/>
<dbReference type="AlphaFoldDB" id="A0A506Y1G7"/>
<feature type="transmembrane region" description="Helical" evidence="10">
    <location>
        <begin position="99"/>
        <end position="130"/>
    </location>
</feature>
<dbReference type="SUPFAM" id="SSF55874">
    <property type="entry name" value="ATPase domain of HSP90 chaperone/DNA topoisomerase II/histidine kinase"/>
    <property type="match status" value="1"/>
</dbReference>
<keyword evidence="8" id="KW-0902">Two-component regulatory system</keyword>
<keyword evidence="5" id="KW-0547">Nucleotide-binding</keyword>
<dbReference type="InterPro" id="IPR036890">
    <property type="entry name" value="HATPase_C_sf"/>
</dbReference>
<keyword evidence="10" id="KW-0472">Membrane</keyword>
<keyword evidence="10" id="KW-0812">Transmembrane</keyword>
<dbReference type="PANTHER" id="PTHR24421">
    <property type="entry name" value="NITRATE/NITRITE SENSOR PROTEIN NARX-RELATED"/>
    <property type="match status" value="1"/>
</dbReference>
<dbReference type="Gene3D" id="3.30.565.10">
    <property type="entry name" value="Histidine kinase-like ATPase, C-terminal domain"/>
    <property type="match status" value="1"/>
</dbReference>
<evidence type="ECO:0000256" key="10">
    <source>
        <dbReference type="SAM" id="Phobius"/>
    </source>
</evidence>
<feature type="transmembrane region" description="Helical" evidence="10">
    <location>
        <begin position="136"/>
        <end position="157"/>
    </location>
</feature>
<keyword evidence="9" id="KW-0175">Coiled coil</keyword>
<dbReference type="Gene3D" id="1.20.5.1930">
    <property type="match status" value="1"/>
</dbReference>
<feature type="coiled-coil region" evidence="9">
    <location>
        <begin position="188"/>
        <end position="218"/>
    </location>
</feature>
<dbReference type="PANTHER" id="PTHR24421:SF10">
    <property type="entry name" value="NITRATE_NITRITE SENSOR PROTEIN NARQ"/>
    <property type="match status" value="1"/>
</dbReference>
<evidence type="ECO:0000256" key="4">
    <source>
        <dbReference type="ARBA" id="ARBA00022679"/>
    </source>
</evidence>
<keyword evidence="6 12" id="KW-0418">Kinase</keyword>
<dbReference type="EMBL" id="VHQG01000004">
    <property type="protein sequence ID" value="TPW74788.1"/>
    <property type="molecule type" value="Genomic_DNA"/>
</dbReference>
<dbReference type="OrthoDB" id="227596at2"/>
<dbReference type="InterPro" id="IPR011712">
    <property type="entry name" value="Sig_transdc_His_kin_sub3_dim/P"/>
</dbReference>
<protein>
    <recommendedName>
        <fullName evidence="2">histidine kinase</fullName>
        <ecNumber evidence="2">2.7.13.3</ecNumber>
    </recommendedName>
</protein>